<dbReference type="GO" id="GO:0006355">
    <property type="term" value="P:regulation of DNA-templated transcription"/>
    <property type="evidence" value="ECO:0007669"/>
    <property type="project" value="InterPro"/>
</dbReference>
<organism evidence="5 6">
    <name type="scientific">Kribbella capetownensis</name>
    <dbReference type="NCBI Taxonomy" id="1572659"/>
    <lineage>
        <taxon>Bacteria</taxon>
        <taxon>Bacillati</taxon>
        <taxon>Actinomycetota</taxon>
        <taxon>Actinomycetes</taxon>
        <taxon>Propionibacteriales</taxon>
        <taxon>Kribbellaceae</taxon>
        <taxon>Kribbella</taxon>
    </lineage>
</organism>
<dbReference type="InterPro" id="IPR036388">
    <property type="entry name" value="WH-like_DNA-bd_sf"/>
</dbReference>
<keyword evidence="2" id="KW-0238">DNA-binding</keyword>
<dbReference type="InterPro" id="IPR016032">
    <property type="entry name" value="Sig_transdc_resp-reg_C-effctor"/>
</dbReference>
<dbReference type="AlphaFoldDB" id="A0A4R0K1R7"/>
<name>A0A4R0K1R7_9ACTN</name>
<comment type="caution">
    <text evidence="5">The sequence shown here is derived from an EMBL/GenBank/DDBJ whole genome shotgun (WGS) entry which is preliminary data.</text>
</comment>
<dbReference type="InterPro" id="IPR000792">
    <property type="entry name" value="Tscrpt_reg_LuxR_C"/>
</dbReference>
<dbReference type="Pfam" id="PF00196">
    <property type="entry name" value="GerE"/>
    <property type="match status" value="1"/>
</dbReference>
<evidence type="ECO:0000256" key="1">
    <source>
        <dbReference type="ARBA" id="ARBA00023015"/>
    </source>
</evidence>
<evidence type="ECO:0000256" key="3">
    <source>
        <dbReference type="ARBA" id="ARBA00023163"/>
    </source>
</evidence>
<proteinExistence type="predicted"/>
<keyword evidence="1" id="KW-0805">Transcription regulation</keyword>
<evidence type="ECO:0000259" key="4">
    <source>
        <dbReference type="PROSITE" id="PS50043"/>
    </source>
</evidence>
<dbReference type="Proteomes" id="UP000293342">
    <property type="component" value="Unassembled WGS sequence"/>
</dbReference>
<sequence>MYAEAVEAGRVALSQGAWPVARARFEAALEAAVTPEALEGLSWATWWLEDAAACLDAREQAYRLYRQAGDARGAARMALWLGDDHNEFYGAGAVAEGWFNRAARLLDELESCPELGWLRVFEAHAALGGHDTERARELAGEARELGRRHGAVDLEMFSLATEGLALVEDGAVEQGMRCLDEATAAALGGEYESLAPAAWTCCRLMSACEEIRDYERGAQWCRQIEEFSRRMEARFVTGVCRAHYAAILSWHGRWSEAELELIGAREDLTAKRPYWRAEAVVRLAELRRRQGRAAEAAALFDEVASHPLAKRGVAELCLDRNDPAAARDVLDRMLRRIPAGSVARAWPLELLVRAETALGDNESAAIHLAEFGSIAATVATPPLRAAARFGEGLQAAAAGDHAKACGCFEDAVDLLDGMAPFEAGHARLELARSLLALGRTDAARREARTALEAVAVPRRDQAELLTSLGLQGTVLSLRQVEVLRLIAGGLGDREIAGRLVISEHTVHRHVANIYTRLDCSTRAAAVSRATQLGLL</sequence>
<dbReference type="RefSeq" id="WP_131511314.1">
    <property type="nucleotide sequence ID" value="NZ_SJKD01000001.1"/>
</dbReference>
<keyword evidence="6" id="KW-1185">Reference proteome</keyword>
<evidence type="ECO:0000256" key="2">
    <source>
        <dbReference type="ARBA" id="ARBA00023125"/>
    </source>
</evidence>
<evidence type="ECO:0000313" key="6">
    <source>
        <dbReference type="Proteomes" id="UP000293342"/>
    </source>
</evidence>
<protein>
    <submittedName>
        <fullName evidence="5">LuxR family transcriptional regulator</fullName>
    </submittedName>
</protein>
<dbReference type="Gene3D" id="1.25.40.10">
    <property type="entry name" value="Tetratricopeptide repeat domain"/>
    <property type="match status" value="1"/>
</dbReference>
<dbReference type="PRINTS" id="PR00038">
    <property type="entry name" value="HTHLUXR"/>
</dbReference>
<gene>
    <name evidence="5" type="ORF">E0H75_02085</name>
</gene>
<accession>A0A4R0K1R7</accession>
<feature type="domain" description="HTH luxR-type" evidence="4">
    <location>
        <begin position="468"/>
        <end position="533"/>
    </location>
</feature>
<dbReference type="OrthoDB" id="27092at2"/>
<dbReference type="PANTHER" id="PTHR44688">
    <property type="entry name" value="DNA-BINDING TRANSCRIPTIONAL ACTIVATOR DEVR_DOSR"/>
    <property type="match status" value="1"/>
</dbReference>
<reference evidence="5 6" key="1">
    <citation type="submission" date="2019-02" db="EMBL/GenBank/DDBJ databases">
        <title>Kribbella capetownensis sp. nov. and Kribbella speibonae sp. nov., isolated from soil.</title>
        <authorList>
            <person name="Curtis S.M."/>
            <person name="Norton I."/>
            <person name="Everest G.J."/>
            <person name="Meyers P.R."/>
        </authorList>
    </citation>
    <scope>NUCLEOTIDE SEQUENCE [LARGE SCALE GENOMIC DNA]</scope>
    <source>
        <strain evidence="5 6">YM53</strain>
    </source>
</reference>
<keyword evidence="3" id="KW-0804">Transcription</keyword>
<evidence type="ECO:0000313" key="5">
    <source>
        <dbReference type="EMBL" id="TCC52574.1"/>
    </source>
</evidence>
<dbReference type="CDD" id="cd06170">
    <property type="entry name" value="LuxR_C_like"/>
    <property type="match status" value="1"/>
</dbReference>
<dbReference type="InterPro" id="IPR011990">
    <property type="entry name" value="TPR-like_helical_dom_sf"/>
</dbReference>
<dbReference type="EMBL" id="SJKD01000001">
    <property type="protein sequence ID" value="TCC52574.1"/>
    <property type="molecule type" value="Genomic_DNA"/>
</dbReference>
<dbReference type="SUPFAM" id="SSF48452">
    <property type="entry name" value="TPR-like"/>
    <property type="match status" value="2"/>
</dbReference>
<dbReference type="GO" id="GO:0003677">
    <property type="term" value="F:DNA binding"/>
    <property type="evidence" value="ECO:0007669"/>
    <property type="project" value="UniProtKB-KW"/>
</dbReference>
<dbReference type="SUPFAM" id="SSF46894">
    <property type="entry name" value="C-terminal effector domain of the bipartite response regulators"/>
    <property type="match status" value="1"/>
</dbReference>
<dbReference type="PANTHER" id="PTHR44688:SF16">
    <property type="entry name" value="DNA-BINDING TRANSCRIPTIONAL ACTIVATOR DEVR_DOSR"/>
    <property type="match status" value="1"/>
</dbReference>
<dbReference type="SMART" id="SM00421">
    <property type="entry name" value="HTH_LUXR"/>
    <property type="match status" value="1"/>
</dbReference>
<dbReference type="Gene3D" id="1.10.10.10">
    <property type="entry name" value="Winged helix-like DNA-binding domain superfamily/Winged helix DNA-binding domain"/>
    <property type="match status" value="1"/>
</dbReference>
<dbReference type="PROSITE" id="PS50043">
    <property type="entry name" value="HTH_LUXR_2"/>
    <property type="match status" value="1"/>
</dbReference>